<evidence type="ECO:0000313" key="3">
    <source>
        <dbReference type="Proteomes" id="UP000527355"/>
    </source>
</evidence>
<dbReference type="VEuPathDB" id="HostDB:GeneID_118649358"/>
<comment type="caution">
    <text evidence="2">The sequence shown here is derived from an EMBL/GenBank/DDBJ whole genome shotgun (WGS) entry which is preliminary data.</text>
</comment>
<evidence type="ECO:0000313" key="2">
    <source>
        <dbReference type="EMBL" id="KAF6274150.1"/>
    </source>
</evidence>
<dbReference type="AlphaFoldDB" id="A0A7J7RD84"/>
<gene>
    <name evidence="2" type="ORF">mMyoMyo1_001258</name>
</gene>
<sequence length="202" mass="22228">MSSGAMWRSCLCLRDGWRRLLNRPSGGPTASVGKGANIPFPFRAYAPPADKEVGLARAEEPRPGLQSRKKQKKKPKRLPSWERNPAVLAIFGCFSLCCQESIPWHPGLLDPFPRAVWCSVLECSPLTLPAQGRIPTHTPVMSQSLQSSSHFLLGLAVDMLPSPDIGEHPGCHLDALIQTSRHTQGACRHSHLPSECDWQPVQ</sequence>
<keyword evidence="3" id="KW-1185">Reference proteome</keyword>
<protein>
    <submittedName>
        <fullName evidence="2">ATP synthase mitochondrial F1 complex assembly factor 2</fullName>
    </submittedName>
</protein>
<dbReference type="Proteomes" id="UP000527355">
    <property type="component" value="Unassembled WGS sequence"/>
</dbReference>
<feature type="region of interest" description="Disordered" evidence="1">
    <location>
        <begin position="57"/>
        <end position="79"/>
    </location>
</feature>
<reference evidence="2 3" key="1">
    <citation type="journal article" date="2020" name="Nature">
        <title>Six reference-quality genomes reveal evolution of bat adaptations.</title>
        <authorList>
            <person name="Jebb D."/>
            <person name="Huang Z."/>
            <person name="Pippel M."/>
            <person name="Hughes G.M."/>
            <person name="Lavrichenko K."/>
            <person name="Devanna P."/>
            <person name="Winkler S."/>
            <person name="Jermiin L.S."/>
            <person name="Skirmuntt E.C."/>
            <person name="Katzourakis A."/>
            <person name="Burkitt-Gray L."/>
            <person name="Ray D.A."/>
            <person name="Sullivan K.A.M."/>
            <person name="Roscito J.G."/>
            <person name="Kirilenko B.M."/>
            <person name="Davalos L.M."/>
            <person name="Corthals A.P."/>
            <person name="Power M.L."/>
            <person name="Jones G."/>
            <person name="Ransome R.D."/>
            <person name="Dechmann D.K.N."/>
            <person name="Locatelli A.G."/>
            <person name="Puechmaille S.J."/>
            <person name="Fedrigo O."/>
            <person name="Jarvis E.D."/>
            <person name="Hiller M."/>
            <person name="Vernes S.C."/>
            <person name="Myers E.W."/>
            <person name="Teeling E.C."/>
        </authorList>
    </citation>
    <scope>NUCLEOTIDE SEQUENCE [LARGE SCALE GENOMIC DNA]</scope>
    <source>
        <strain evidence="2">MMyoMyo1</strain>
        <tissue evidence="2">Flight muscle</tissue>
    </source>
</reference>
<name>A0A7J7RD84_MYOMY</name>
<feature type="compositionally biased region" description="Basic residues" evidence="1">
    <location>
        <begin position="67"/>
        <end position="77"/>
    </location>
</feature>
<dbReference type="EMBL" id="JABWUV010000029">
    <property type="protein sequence ID" value="KAF6274150.1"/>
    <property type="molecule type" value="Genomic_DNA"/>
</dbReference>
<accession>A0A7J7RD84</accession>
<evidence type="ECO:0000256" key="1">
    <source>
        <dbReference type="SAM" id="MobiDB-lite"/>
    </source>
</evidence>
<proteinExistence type="predicted"/>
<organism evidence="2 3">
    <name type="scientific">Myotis myotis</name>
    <name type="common">Greater mouse-eared bat</name>
    <name type="synonym">Vespertilio myotis</name>
    <dbReference type="NCBI Taxonomy" id="51298"/>
    <lineage>
        <taxon>Eukaryota</taxon>
        <taxon>Metazoa</taxon>
        <taxon>Chordata</taxon>
        <taxon>Craniata</taxon>
        <taxon>Vertebrata</taxon>
        <taxon>Euteleostomi</taxon>
        <taxon>Mammalia</taxon>
        <taxon>Eutheria</taxon>
        <taxon>Laurasiatheria</taxon>
        <taxon>Chiroptera</taxon>
        <taxon>Yangochiroptera</taxon>
        <taxon>Vespertilionidae</taxon>
        <taxon>Myotis</taxon>
    </lineage>
</organism>